<dbReference type="InterPro" id="IPR029767">
    <property type="entry name" value="WecB-like"/>
</dbReference>
<organism evidence="2 3">
    <name type="scientific">Rhodonellum ikkaensis</name>
    <dbReference type="NCBI Taxonomy" id="336829"/>
    <lineage>
        <taxon>Bacteria</taxon>
        <taxon>Pseudomonadati</taxon>
        <taxon>Bacteroidota</taxon>
        <taxon>Cytophagia</taxon>
        <taxon>Cytophagales</taxon>
        <taxon>Cytophagaceae</taxon>
        <taxon>Rhodonellum</taxon>
    </lineage>
</organism>
<dbReference type="Proteomes" id="UP000199663">
    <property type="component" value="Unassembled WGS sequence"/>
</dbReference>
<feature type="domain" description="UDP-N-acetylglucosamine 2-epimerase" evidence="1">
    <location>
        <begin position="22"/>
        <end position="367"/>
    </location>
</feature>
<dbReference type="NCBIfam" id="TIGR03568">
    <property type="entry name" value="NeuC_NnaA"/>
    <property type="match status" value="1"/>
</dbReference>
<evidence type="ECO:0000313" key="2">
    <source>
        <dbReference type="EMBL" id="SDZ40676.1"/>
    </source>
</evidence>
<dbReference type="PANTHER" id="PTHR43174">
    <property type="entry name" value="UDP-N-ACETYLGLUCOSAMINE 2-EPIMERASE"/>
    <property type="match status" value="1"/>
</dbReference>
<gene>
    <name evidence="2" type="ORF">SAMN05444412_11352</name>
</gene>
<dbReference type="Gene3D" id="3.40.50.2000">
    <property type="entry name" value="Glycogen Phosphorylase B"/>
    <property type="match status" value="2"/>
</dbReference>
<accession>A0A1H3SRN4</accession>
<comment type="caution">
    <text evidence="2">The sequence shown here is derived from an EMBL/GenBank/DDBJ whole genome shotgun (WGS) entry which is preliminary data.</text>
</comment>
<name>A0A1H3SRN4_9BACT</name>
<keyword evidence="3" id="KW-1185">Reference proteome</keyword>
<dbReference type="InterPro" id="IPR003331">
    <property type="entry name" value="UDP_GlcNAc_Epimerase_2_dom"/>
</dbReference>
<dbReference type="Pfam" id="PF02350">
    <property type="entry name" value="Epimerase_2"/>
    <property type="match status" value="1"/>
</dbReference>
<evidence type="ECO:0000259" key="1">
    <source>
        <dbReference type="Pfam" id="PF02350"/>
    </source>
</evidence>
<dbReference type="RefSeq" id="WP_019599108.1">
    <property type="nucleotide sequence ID" value="NZ_FNQC01000013.1"/>
</dbReference>
<evidence type="ECO:0000313" key="3">
    <source>
        <dbReference type="Proteomes" id="UP000199663"/>
    </source>
</evidence>
<dbReference type="PANTHER" id="PTHR43174:SF3">
    <property type="entry name" value="UDP-N-ACETYLGLUCOSAMINE 2-EPIMERASE"/>
    <property type="match status" value="1"/>
</dbReference>
<dbReference type="SUPFAM" id="SSF53756">
    <property type="entry name" value="UDP-Glycosyltransferase/glycogen phosphorylase"/>
    <property type="match status" value="1"/>
</dbReference>
<dbReference type="EMBL" id="FNQC01000013">
    <property type="protein sequence ID" value="SDZ40676.1"/>
    <property type="molecule type" value="Genomic_DNA"/>
</dbReference>
<dbReference type="InterPro" id="IPR020004">
    <property type="entry name" value="UDP-GlcNAc_Epase"/>
</dbReference>
<sequence>MIKVGILTSSRADYGIYLPLLKALQADEYFELKIIVFGTHLSRFHGYTVNQIEEDGFVPFAKIESILVGDTSNAISSTYALTALKFADFWGNYHFDFDVVFALGDRFEMAAAVAASIPFQVKLAHLYGGETTLGAIDNIYRHFISLSSTYHFVATESFAKRVYALLGEETSLVYNVGSLSLENLLTLPLLSIDEFNDKWGIDLEHPTILVTVHPETVAFQKNQNFCTEIAEALLKLSKKFQVVITMPNADTSGMLYRRRFEHLSKLSESIKIIENFGTQSYFTCMKYSKILVGNTSSGIVESASFNKYVLNLGDRQKGRLSNDNVVHLPFDSDIIYRKVFEFIDLEYNGNNIFYHSKPSQTIIKILKDNQ</sequence>
<protein>
    <submittedName>
        <fullName evidence="2">GDP/UDP-N,N'-diacetylbacillosamine 2-epimerase (Hydrolysing)</fullName>
    </submittedName>
</protein>
<proteinExistence type="predicted"/>
<reference evidence="2 3" key="1">
    <citation type="submission" date="2016-10" db="EMBL/GenBank/DDBJ databases">
        <authorList>
            <person name="Varghese N."/>
            <person name="Submissions S."/>
        </authorList>
    </citation>
    <scope>NUCLEOTIDE SEQUENCE [LARGE SCALE GENOMIC DNA]</scope>
    <source>
        <strain evidence="2 3">DSM 17997</strain>
    </source>
</reference>